<keyword evidence="18" id="KW-0175">Coiled coil</keyword>
<protein>
    <recommendedName>
        <fullName evidence="4 16">DNA polymerase I</fullName>
        <ecNumber evidence="3 16">2.7.7.7</ecNumber>
    </recommendedName>
</protein>
<dbReference type="Gene3D" id="1.10.150.20">
    <property type="entry name" value="5' to 3' exonuclease, C-terminal subdomain"/>
    <property type="match status" value="2"/>
</dbReference>
<dbReference type="AlphaFoldDB" id="A0A6L6YIF3"/>
<dbReference type="SUPFAM" id="SSF47807">
    <property type="entry name" value="5' to 3' exonuclease, C-terminal subdomain"/>
    <property type="match status" value="1"/>
</dbReference>
<dbReference type="InterPro" id="IPR054690">
    <property type="entry name" value="DNA_polI_exonuclease"/>
</dbReference>
<name>A0A6L6YIF3_9BURK</name>
<evidence type="ECO:0000256" key="6">
    <source>
        <dbReference type="ARBA" id="ARBA00022695"/>
    </source>
</evidence>
<evidence type="ECO:0000256" key="3">
    <source>
        <dbReference type="ARBA" id="ARBA00012417"/>
    </source>
</evidence>
<dbReference type="CDD" id="cd06140">
    <property type="entry name" value="DNA_polA_I_Bacillus_like_exo"/>
    <property type="match status" value="1"/>
</dbReference>
<dbReference type="CDD" id="cd09859">
    <property type="entry name" value="PIN_53EXO"/>
    <property type="match status" value="1"/>
</dbReference>
<dbReference type="Gene3D" id="1.20.1060.10">
    <property type="entry name" value="Taq DNA Polymerase, Chain T, domain 4"/>
    <property type="match status" value="1"/>
</dbReference>
<comment type="catalytic activity">
    <reaction evidence="15 17">
        <text>DNA(n) + a 2'-deoxyribonucleoside 5'-triphosphate = DNA(n+1) + diphosphate</text>
        <dbReference type="Rhea" id="RHEA:22508"/>
        <dbReference type="Rhea" id="RHEA-COMP:17339"/>
        <dbReference type="Rhea" id="RHEA-COMP:17340"/>
        <dbReference type="ChEBI" id="CHEBI:33019"/>
        <dbReference type="ChEBI" id="CHEBI:61560"/>
        <dbReference type="ChEBI" id="CHEBI:173112"/>
        <dbReference type="EC" id="2.7.7.7"/>
    </reaction>
</comment>
<dbReference type="PRINTS" id="PR00868">
    <property type="entry name" value="DNAPOLI"/>
</dbReference>
<dbReference type="Pfam" id="PF22619">
    <property type="entry name" value="DNA_polI_exo1"/>
    <property type="match status" value="1"/>
</dbReference>
<evidence type="ECO:0000259" key="19">
    <source>
        <dbReference type="SMART" id="SM00475"/>
    </source>
</evidence>
<keyword evidence="9 17" id="KW-0227">DNA damage</keyword>
<keyword evidence="7 17" id="KW-0235">DNA replication</keyword>
<comment type="caution">
    <text evidence="21">The sequence shown here is derived from an EMBL/GenBank/DDBJ whole genome shotgun (WGS) entry which is preliminary data.</text>
</comment>
<dbReference type="InterPro" id="IPR002298">
    <property type="entry name" value="DNA_polymerase_A"/>
</dbReference>
<dbReference type="InterPro" id="IPR029060">
    <property type="entry name" value="PIN-like_dom_sf"/>
</dbReference>
<dbReference type="EMBL" id="WSRP01000034">
    <property type="protein sequence ID" value="MVX57535.1"/>
    <property type="molecule type" value="Genomic_DNA"/>
</dbReference>
<keyword evidence="5 17" id="KW-0808">Transferase</keyword>
<dbReference type="InterPro" id="IPR020045">
    <property type="entry name" value="DNA_polI_H3TH"/>
</dbReference>
<evidence type="ECO:0000256" key="15">
    <source>
        <dbReference type="ARBA" id="ARBA00049244"/>
    </source>
</evidence>
<dbReference type="GO" id="GO:0006302">
    <property type="term" value="P:double-strand break repair"/>
    <property type="evidence" value="ECO:0007669"/>
    <property type="project" value="TreeGrafter"/>
</dbReference>
<dbReference type="SMART" id="SM00279">
    <property type="entry name" value="HhH2"/>
    <property type="match status" value="1"/>
</dbReference>
<dbReference type="EC" id="2.7.7.7" evidence="3 16"/>
<keyword evidence="6 17" id="KW-0548">Nucleotidyltransferase</keyword>
<evidence type="ECO:0000313" key="22">
    <source>
        <dbReference type="Proteomes" id="UP000472580"/>
    </source>
</evidence>
<dbReference type="GO" id="GO:0003887">
    <property type="term" value="F:DNA-directed DNA polymerase activity"/>
    <property type="evidence" value="ECO:0007669"/>
    <property type="project" value="UniProtKB-UniRule"/>
</dbReference>
<dbReference type="Pfam" id="PF02739">
    <property type="entry name" value="5_3_exonuc_N"/>
    <property type="match status" value="1"/>
</dbReference>
<dbReference type="InterPro" id="IPR019760">
    <property type="entry name" value="DNA-dir_DNA_pol_A_CS"/>
</dbReference>
<dbReference type="GO" id="GO:0008409">
    <property type="term" value="F:5'-3' exonuclease activity"/>
    <property type="evidence" value="ECO:0007669"/>
    <property type="project" value="UniProtKB-UniRule"/>
</dbReference>
<evidence type="ECO:0000256" key="10">
    <source>
        <dbReference type="ARBA" id="ARBA00022801"/>
    </source>
</evidence>
<dbReference type="SMART" id="SM00482">
    <property type="entry name" value="POLAc"/>
    <property type="match status" value="1"/>
</dbReference>
<proteinExistence type="inferred from homology"/>
<keyword evidence="13 17" id="KW-0238">DNA-binding</keyword>
<feature type="domain" description="5'-3' exonuclease" evidence="19">
    <location>
        <begin position="3"/>
        <end position="263"/>
    </location>
</feature>
<gene>
    <name evidence="17 21" type="primary">polA</name>
    <name evidence="21" type="ORF">E5987_10045</name>
</gene>
<dbReference type="Pfam" id="PF00476">
    <property type="entry name" value="DNA_pol_A"/>
    <property type="match status" value="1"/>
</dbReference>
<dbReference type="GO" id="GO:0003677">
    <property type="term" value="F:DNA binding"/>
    <property type="evidence" value="ECO:0007669"/>
    <property type="project" value="UniProtKB-UniRule"/>
</dbReference>
<evidence type="ECO:0000256" key="14">
    <source>
        <dbReference type="ARBA" id="ARBA00023204"/>
    </source>
</evidence>
<evidence type="ECO:0000256" key="4">
    <source>
        <dbReference type="ARBA" id="ARBA00020311"/>
    </source>
</evidence>
<dbReference type="SUPFAM" id="SSF56672">
    <property type="entry name" value="DNA/RNA polymerases"/>
    <property type="match status" value="1"/>
</dbReference>
<comment type="similarity">
    <text evidence="1 17">Belongs to the DNA polymerase type-A family.</text>
</comment>
<dbReference type="InterPro" id="IPR020046">
    <property type="entry name" value="5-3_exonucl_a-hlix_arch_N"/>
</dbReference>
<dbReference type="InterPro" id="IPR018320">
    <property type="entry name" value="DNA_polymerase_1"/>
</dbReference>
<keyword evidence="14 17" id="KW-0234">DNA repair</keyword>
<evidence type="ECO:0000256" key="9">
    <source>
        <dbReference type="ARBA" id="ARBA00022763"/>
    </source>
</evidence>
<comment type="subunit">
    <text evidence="2">Single-chain monomer with multiple functions.</text>
</comment>
<dbReference type="InterPro" id="IPR008918">
    <property type="entry name" value="HhH2"/>
</dbReference>
<accession>A0A6L6YIF3</accession>
<feature type="coiled-coil region" evidence="18">
    <location>
        <begin position="555"/>
        <end position="582"/>
    </location>
</feature>
<dbReference type="FunFam" id="1.20.1060.10:FF:000001">
    <property type="entry name" value="DNA polymerase I"/>
    <property type="match status" value="1"/>
</dbReference>
<dbReference type="PANTHER" id="PTHR10133:SF27">
    <property type="entry name" value="DNA POLYMERASE NU"/>
    <property type="match status" value="1"/>
</dbReference>
<dbReference type="FunFam" id="1.10.150.20:FF:000002">
    <property type="entry name" value="DNA polymerase I"/>
    <property type="match status" value="1"/>
</dbReference>
<dbReference type="InterPro" id="IPR012337">
    <property type="entry name" value="RNaseH-like_sf"/>
</dbReference>
<dbReference type="PROSITE" id="PS00447">
    <property type="entry name" value="DNA_POLYMERASE_A"/>
    <property type="match status" value="1"/>
</dbReference>
<dbReference type="Gene3D" id="3.40.50.1010">
    <property type="entry name" value="5'-nuclease"/>
    <property type="match status" value="1"/>
</dbReference>
<dbReference type="CDD" id="cd09898">
    <property type="entry name" value="H3TH_53EXO"/>
    <property type="match status" value="1"/>
</dbReference>
<keyword evidence="12 17" id="KW-0239">DNA-directed DNA polymerase</keyword>
<dbReference type="OrthoDB" id="9806424at2"/>
<dbReference type="NCBIfam" id="TIGR00593">
    <property type="entry name" value="pola"/>
    <property type="match status" value="1"/>
</dbReference>
<dbReference type="CDD" id="cd08637">
    <property type="entry name" value="DNA_pol_A_pol_I_C"/>
    <property type="match status" value="1"/>
</dbReference>
<dbReference type="NCBIfam" id="NF004397">
    <property type="entry name" value="PRK05755.1"/>
    <property type="match status" value="1"/>
</dbReference>
<keyword evidence="8" id="KW-0540">Nuclease</keyword>
<dbReference type="Pfam" id="PF01367">
    <property type="entry name" value="5_3_exonuc"/>
    <property type="match status" value="1"/>
</dbReference>
<evidence type="ECO:0000256" key="13">
    <source>
        <dbReference type="ARBA" id="ARBA00023125"/>
    </source>
</evidence>
<evidence type="ECO:0000256" key="8">
    <source>
        <dbReference type="ARBA" id="ARBA00022722"/>
    </source>
</evidence>
<dbReference type="InterPro" id="IPR036279">
    <property type="entry name" value="5-3_exonuclease_C_sf"/>
</dbReference>
<dbReference type="Gene3D" id="3.30.70.370">
    <property type="match status" value="1"/>
</dbReference>
<dbReference type="SUPFAM" id="SSF88723">
    <property type="entry name" value="PIN domain-like"/>
    <property type="match status" value="1"/>
</dbReference>
<evidence type="ECO:0000256" key="11">
    <source>
        <dbReference type="ARBA" id="ARBA00022839"/>
    </source>
</evidence>
<evidence type="ECO:0000256" key="18">
    <source>
        <dbReference type="SAM" id="Coils"/>
    </source>
</evidence>
<dbReference type="InterPro" id="IPR002421">
    <property type="entry name" value="5-3_exonuclease"/>
</dbReference>
<dbReference type="SUPFAM" id="SSF53098">
    <property type="entry name" value="Ribonuclease H-like"/>
    <property type="match status" value="1"/>
</dbReference>
<dbReference type="InterPro" id="IPR001098">
    <property type="entry name" value="DNA-dir_DNA_pol_A_palm_dom"/>
</dbReference>
<dbReference type="FunFam" id="1.10.150.20:FF:000003">
    <property type="entry name" value="DNA polymerase I"/>
    <property type="match status" value="1"/>
</dbReference>
<evidence type="ECO:0000256" key="17">
    <source>
        <dbReference type="RuleBase" id="RU004460"/>
    </source>
</evidence>
<organism evidence="21 22">
    <name type="scientific">Parasutterella muris</name>
    <dbReference type="NCBI Taxonomy" id="2565572"/>
    <lineage>
        <taxon>Bacteria</taxon>
        <taxon>Pseudomonadati</taxon>
        <taxon>Pseudomonadota</taxon>
        <taxon>Betaproteobacteria</taxon>
        <taxon>Burkholderiales</taxon>
        <taxon>Sutterellaceae</taxon>
        <taxon>Parasutterella</taxon>
    </lineage>
</organism>
<evidence type="ECO:0000259" key="20">
    <source>
        <dbReference type="SMART" id="SM00482"/>
    </source>
</evidence>
<evidence type="ECO:0000313" key="21">
    <source>
        <dbReference type="EMBL" id="MVX57535.1"/>
    </source>
</evidence>
<evidence type="ECO:0000256" key="12">
    <source>
        <dbReference type="ARBA" id="ARBA00022932"/>
    </source>
</evidence>
<evidence type="ECO:0000256" key="2">
    <source>
        <dbReference type="ARBA" id="ARBA00011541"/>
    </source>
</evidence>
<dbReference type="Gene3D" id="3.30.420.10">
    <property type="entry name" value="Ribonuclease H-like superfamily/Ribonuclease H"/>
    <property type="match status" value="1"/>
</dbReference>
<keyword evidence="11 17" id="KW-0269">Exonuclease</keyword>
<dbReference type="FunFam" id="3.40.50.1010:FF:000001">
    <property type="entry name" value="DNA polymerase I"/>
    <property type="match status" value="1"/>
</dbReference>
<dbReference type="InterPro" id="IPR036397">
    <property type="entry name" value="RNaseH_sf"/>
</dbReference>
<evidence type="ECO:0000256" key="5">
    <source>
        <dbReference type="ARBA" id="ARBA00022679"/>
    </source>
</evidence>
<reference evidence="21 22" key="1">
    <citation type="submission" date="2019-12" db="EMBL/GenBank/DDBJ databases">
        <title>Microbes associate with the intestines of laboratory mice.</title>
        <authorList>
            <person name="Navarre W."/>
            <person name="Wong E."/>
        </authorList>
    </citation>
    <scope>NUCLEOTIDE SEQUENCE [LARGE SCALE GENOMIC DNA]</scope>
    <source>
        <strain evidence="21 22">NM82_D38</strain>
    </source>
</reference>
<comment type="function">
    <text evidence="17">In addition to polymerase activity, this DNA polymerase exhibits 5'-3' exonuclease activity.</text>
</comment>
<feature type="domain" description="DNA-directed DNA polymerase family A palm" evidence="20">
    <location>
        <begin position="696"/>
        <end position="901"/>
    </location>
</feature>
<dbReference type="GO" id="GO:0006261">
    <property type="term" value="P:DNA-templated DNA replication"/>
    <property type="evidence" value="ECO:0007669"/>
    <property type="project" value="UniProtKB-UniRule"/>
</dbReference>
<dbReference type="SMART" id="SM00475">
    <property type="entry name" value="53EXOc"/>
    <property type="match status" value="1"/>
</dbReference>
<evidence type="ECO:0000256" key="16">
    <source>
        <dbReference type="NCBIfam" id="TIGR00593"/>
    </source>
</evidence>
<dbReference type="Proteomes" id="UP000472580">
    <property type="component" value="Unassembled WGS sequence"/>
</dbReference>
<dbReference type="PANTHER" id="PTHR10133">
    <property type="entry name" value="DNA POLYMERASE I"/>
    <property type="match status" value="1"/>
</dbReference>
<keyword evidence="22" id="KW-1185">Reference proteome</keyword>
<sequence>MLKKTLLLIDGSNFIFRAYHAVPPLTTSDGRPTNAIRGFLSMLRVLMKDVPTEYVACVVDPKGKTFRSDIYPEYKANRPPMPEELAVQIPVIFEGVKKEGIPFLQVPGIEADDTIGTLAKRATAEGFTVVIATGDKDYAQLVNEDVILINTMGKDNTWMNTEGVIQKFGVPPDRIIDYLALMGDKIDNVPGVPKCGEKTAVKWINEYGSMDGVIENADKIKGKIGENLRNSLEFLPTARALVTIKTDADLSEEVPTFETLRLREPNREELMDYYNKLEFRTWARELKKSSAAGEVKSLDSASSASKRAVVGAAPIEGETLDLFASESQAAPERKLTIIQDETQAKELAQHLEKLAGQEEISMYVISEGEGQQSLQPLGAAFGRENGESWYVPIEDDILMSDAIAPEVFGDIFKNVLNNPKLGKAGYDIKQTRHVFANVGLTLEGMQDDVMLQSYVLEAHRSHAIEKLAMNWLQYELADEESLLGKGAKKKSFRDVGTEKTAEFASQRAYVIARLNRLFNKALSDDKKLESIYRDIELPISLVLFKMEQNGVLIDSMLLNKQTAELQAQLKELEEKAYEAAGETFKLSSPKQLGEILFDKMGVMIADSKPKKTASGNYSTSEEVLSELAADYPLAKIALEYRTLSKLMTTYTEKLPHMVDKKDGRIHTTFEQAVAVTGRLSSTNPNLQNIPIRTEEGRKVREAFIAAPGCKLISADYSQIELRIMAHLSEDPGLVDAFRHNADIHTATAAEVFGKARDQVTPNDRRIAKVINFGLIYGMSAFGLAKNLGIDRQDAKNYITKYFARYPGVRDYMDRIKALADRQGYVETALGRRLWLPDMRAGGMRRAAAERAAINAPMQGSAADLIKLSMIAVQKWIEDKKLKSKLILQIHDELIMEVPEDEVALVTENLPKIMDSVVTLHVPLIAEVGSGDNWEAAH</sequence>
<evidence type="ECO:0000256" key="7">
    <source>
        <dbReference type="ARBA" id="ARBA00022705"/>
    </source>
</evidence>
<evidence type="ECO:0000256" key="1">
    <source>
        <dbReference type="ARBA" id="ARBA00007705"/>
    </source>
</evidence>
<keyword evidence="10 17" id="KW-0378">Hydrolase</keyword>
<dbReference type="InterPro" id="IPR043502">
    <property type="entry name" value="DNA/RNA_pol_sf"/>
</dbReference>